<gene>
    <name evidence="2" type="ORF">PHMEG_00031974</name>
</gene>
<evidence type="ECO:0000256" key="1">
    <source>
        <dbReference type="SAM" id="MobiDB-lite"/>
    </source>
</evidence>
<proteinExistence type="predicted"/>
<dbReference type="Proteomes" id="UP000198211">
    <property type="component" value="Unassembled WGS sequence"/>
</dbReference>
<dbReference type="EMBL" id="NBNE01010411">
    <property type="protein sequence ID" value="OWY97481.1"/>
    <property type="molecule type" value="Genomic_DNA"/>
</dbReference>
<dbReference type="OrthoDB" id="142960at2759"/>
<protein>
    <submittedName>
        <fullName evidence="2">Uncharacterized protein</fullName>
    </submittedName>
</protein>
<accession>A0A225UX12</accession>
<comment type="caution">
    <text evidence="2">The sequence shown here is derived from an EMBL/GenBank/DDBJ whole genome shotgun (WGS) entry which is preliminary data.</text>
</comment>
<keyword evidence="3" id="KW-1185">Reference proteome</keyword>
<evidence type="ECO:0000313" key="3">
    <source>
        <dbReference type="Proteomes" id="UP000198211"/>
    </source>
</evidence>
<reference evidence="3" key="1">
    <citation type="submission" date="2017-03" db="EMBL/GenBank/DDBJ databases">
        <title>Phytopthora megakarya and P. palmivora, two closely related causual agents of cacao black pod achieved similar genome size and gene model numbers by different mechanisms.</title>
        <authorList>
            <person name="Ali S."/>
            <person name="Shao J."/>
            <person name="Larry D.J."/>
            <person name="Kronmiller B."/>
            <person name="Shen D."/>
            <person name="Strem M.D."/>
            <person name="Melnick R.L."/>
            <person name="Guiltinan M.J."/>
            <person name="Tyler B.M."/>
            <person name="Meinhardt L.W."/>
            <person name="Bailey B.A."/>
        </authorList>
    </citation>
    <scope>NUCLEOTIDE SEQUENCE [LARGE SCALE GENOMIC DNA]</scope>
    <source>
        <strain evidence="3">zdho120</strain>
    </source>
</reference>
<feature type="compositionally biased region" description="Basic and acidic residues" evidence="1">
    <location>
        <begin position="34"/>
        <end position="52"/>
    </location>
</feature>
<name>A0A225UX12_9STRA</name>
<sequence length="158" mass="17640">MANNMQAVGSRSEHTEPEAMEEVTVNVHQPIRPQMERGEGSKLKRARAHTDQDVGSNDFEDEDLFGPMSDDEWDKLEKQLKTTVTVVVFSMTEASVEVDDTNDVHFEGETLGVINGTRKNGESTKKTTTYLSGQPTKFDSALWCLLKPGYMDVEGVRV</sequence>
<feature type="region of interest" description="Disordered" evidence="1">
    <location>
        <begin position="1"/>
        <end position="66"/>
    </location>
</feature>
<organism evidence="2 3">
    <name type="scientific">Phytophthora megakarya</name>
    <dbReference type="NCBI Taxonomy" id="4795"/>
    <lineage>
        <taxon>Eukaryota</taxon>
        <taxon>Sar</taxon>
        <taxon>Stramenopiles</taxon>
        <taxon>Oomycota</taxon>
        <taxon>Peronosporomycetes</taxon>
        <taxon>Peronosporales</taxon>
        <taxon>Peronosporaceae</taxon>
        <taxon>Phytophthora</taxon>
    </lineage>
</organism>
<dbReference type="AlphaFoldDB" id="A0A225UX12"/>
<evidence type="ECO:0000313" key="2">
    <source>
        <dbReference type="EMBL" id="OWY97481.1"/>
    </source>
</evidence>